<accession>A0A840VJL5</accession>
<evidence type="ECO:0000313" key="2">
    <source>
        <dbReference type="Proteomes" id="UP000557717"/>
    </source>
</evidence>
<keyword evidence="2" id="KW-1185">Reference proteome</keyword>
<gene>
    <name evidence="1" type="ORF">HNR46_004250</name>
</gene>
<sequence length="49" mass="5452">MSTKRDWEISAFFDQSVIGVAREFESGWAISGEVMLTRAQAAATTKKNE</sequence>
<name>A0A840VJL5_9BACT</name>
<evidence type="ECO:0000313" key="1">
    <source>
        <dbReference type="EMBL" id="MBB5353979.1"/>
    </source>
</evidence>
<protein>
    <submittedName>
        <fullName evidence="1">Uncharacterized protein</fullName>
    </submittedName>
</protein>
<organism evidence="1 2">
    <name type="scientific">Haloferula luteola</name>
    <dbReference type="NCBI Taxonomy" id="595692"/>
    <lineage>
        <taxon>Bacteria</taxon>
        <taxon>Pseudomonadati</taxon>
        <taxon>Verrucomicrobiota</taxon>
        <taxon>Verrucomicrobiia</taxon>
        <taxon>Verrucomicrobiales</taxon>
        <taxon>Verrucomicrobiaceae</taxon>
        <taxon>Haloferula</taxon>
    </lineage>
</organism>
<dbReference type="Proteomes" id="UP000557717">
    <property type="component" value="Unassembled WGS sequence"/>
</dbReference>
<dbReference type="EMBL" id="JACHFD010000058">
    <property type="protein sequence ID" value="MBB5353979.1"/>
    <property type="molecule type" value="Genomic_DNA"/>
</dbReference>
<comment type="caution">
    <text evidence="1">The sequence shown here is derived from an EMBL/GenBank/DDBJ whole genome shotgun (WGS) entry which is preliminary data.</text>
</comment>
<dbReference type="AlphaFoldDB" id="A0A840VJL5"/>
<reference evidence="1 2" key="1">
    <citation type="submission" date="2020-08" db="EMBL/GenBank/DDBJ databases">
        <title>Genomic Encyclopedia of Type Strains, Phase IV (KMG-IV): sequencing the most valuable type-strain genomes for metagenomic binning, comparative biology and taxonomic classification.</title>
        <authorList>
            <person name="Goeker M."/>
        </authorList>
    </citation>
    <scope>NUCLEOTIDE SEQUENCE [LARGE SCALE GENOMIC DNA]</scope>
    <source>
        <strain evidence="1 2">YC6886</strain>
    </source>
</reference>
<proteinExistence type="predicted"/>